<organism evidence="1">
    <name type="scientific">marine sediment metagenome</name>
    <dbReference type="NCBI Taxonomy" id="412755"/>
    <lineage>
        <taxon>unclassified sequences</taxon>
        <taxon>metagenomes</taxon>
        <taxon>ecological metagenomes</taxon>
    </lineage>
</organism>
<sequence>MSIYLKVQAVDRIFNQLDKELGSFQKSTGLGCVANCGNCCLKPDINATALEFLPLAYHLLKNGEAEEWLELLQNNTSDKLCPVLNKVIAPGSIGFCSDYAHRGLICRLFGFSAMLHKNNKPKLVTCKPIKENKPEAVANAEAHIASKSNYPLISNYYMQLRSIDENLGEELFPIRVAIEKAIQTVLGYYAYRKPPTYKKVL</sequence>
<dbReference type="EMBL" id="LAZR01000654">
    <property type="protein sequence ID" value="KKN61558.1"/>
    <property type="molecule type" value="Genomic_DNA"/>
</dbReference>
<proteinExistence type="predicted"/>
<name>A0A0F9V6R7_9ZZZZ</name>
<dbReference type="Pfam" id="PF03692">
    <property type="entry name" value="CxxCxxCC"/>
    <property type="match status" value="1"/>
</dbReference>
<dbReference type="InterPro" id="IPR005358">
    <property type="entry name" value="Puta_zinc/iron-chelating_dom"/>
</dbReference>
<reference evidence="1" key="1">
    <citation type="journal article" date="2015" name="Nature">
        <title>Complex archaea that bridge the gap between prokaryotes and eukaryotes.</title>
        <authorList>
            <person name="Spang A."/>
            <person name="Saw J.H."/>
            <person name="Jorgensen S.L."/>
            <person name="Zaremba-Niedzwiedzka K."/>
            <person name="Martijn J."/>
            <person name="Lind A.E."/>
            <person name="van Eijk R."/>
            <person name="Schleper C."/>
            <person name="Guy L."/>
            <person name="Ettema T.J."/>
        </authorList>
    </citation>
    <scope>NUCLEOTIDE SEQUENCE</scope>
</reference>
<protein>
    <submittedName>
        <fullName evidence="1">Uncharacterized protein</fullName>
    </submittedName>
</protein>
<dbReference type="AlphaFoldDB" id="A0A0F9V6R7"/>
<gene>
    <name evidence="1" type="ORF">LCGC14_0520870</name>
</gene>
<accession>A0A0F9V6R7</accession>
<evidence type="ECO:0000313" key="1">
    <source>
        <dbReference type="EMBL" id="KKN61558.1"/>
    </source>
</evidence>
<comment type="caution">
    <text evidence="1">The sequence shown here is derived from an EMBL/GenBank/DDBJ whole genome shotgun (WGS) entry which is preliminary data.</text>
</comment>